<keyword evidence="1" id="KW-1133">Transmembrane helix</keyword>
<feature type="transmembrane region" description="Helical" evidence="1">
    <location>
        <begin position="69"/>
        <end position="91"/>
    </location>
</feature>
<organism evidence="2 3">
    <name type="scientific">Ceratitis capitata</name>
    <name type="common">Mediterranean fruit fly</name>
    <name type="synonym">Tephritis capitata</name>
    <dbReference type="NCBI Taxonomy" id="7213"/>
    <lineage>
        <taxon>Eukaryota</taxon>
        <taxon>Metazoa</taxon>
        <taxon>Ecdysozoa</taxon>
        <taxon>Arthropoda</taxon>
        <taxon>Hexapoda</taxon>
        <taxon>Insecta</taxon>
        <taxon>Pterygota</taxon>
        <taxon>Neoptera</taxon>
        <taxon>Endopterygota</taxon>
        <taxon>Diptera</taxon>
        <taxon>Brachycera</taxon>
        <taxon>Muscomorpha</taxon>
        <taxon>Tephritoidea</taxon>
        <taxon>Tephritidae</taxon>
        <taxon>Ceratitis</taxon>
        <taxon>Ceratitis</taxon>
    </lineage>
</organism>
<evidence type="ECO:0000313" key="2">
    <source>
        <dbReference type="EMBL" id="CAD6991639.1"/>
    </source>
</evidence>
<gene>
    <name evidence="2" type="ORF">CCAP1982_LOCUS553</name>
</gene>
<comment type="caution">
    <text evidence="2">The sequence shown here is derived from an EMBL/GenBank/DDBJ whole genome shotgun (WGS) entry which is preliminary data.</text>
</comment>
<proteinExistence type="predicted"/>
<keyword evidence="1" id="KW-0472">Membrane</keyword>
<name>A0A811TY19_CERCA</name>
<reference evidence="2" key="1">
    <citation type="submission" date="2020-11" db="EMBL/GenBank/DDBJ databases">
        <authorList>
            <person name="Whitehead M."/>
        </authorList>
    </citation>
    <scope>NUCLEOTIDE SEQUENCE</scope>
    <source>
        <strain evidence="2">EGII</strain>
    </source>
</reference>
<evidence type="ECO:0000313" key="3">
    <source>
        <dbReference type="Proteomes" id="UP000606786"/>
    </source>
</evidence>
<keyword evidence="1" id="KW-0812">Transmembrane</keyword>
<sequence>MHGSCGAAGGANIRIVLFSGKRMWTGARGCAGTTAGVNTNSSVFSCCSCSAFSCSSCWAENHLPYSPSLLYVVFKFLYCFCCCCCFSVYVVDLHSHARYYQYP</sequence>
<protein>
    <submittedName>
        <fullName evidence="2">(Mediterranean fruit fly) hypothetical protein</fullName>
    </submittedName>
</protein>
<dbReference type="EMBL" id="CAJHJT010000001">
    <property type="protein sequence ID" value="CAD6991639.1"/>
    <property type="molecule type" value="Genomic_DNA"/>
</dbReference>
<evidence type="ECO:0000256" key="1">
    <source>
        <dbReference type="SAM" id="Phobius"/>
    </source>
</evidence>
<keyword evidence="3" id="KW-1185">Reference proteome</keyword>
<dbReference type="AlphaFoldDB" id="A0A811TY19"/>
<dbReference type="Proteomes" id="UP000606786">
    <property type="component" value="Unassembled WGS sequence"/>
</dbReference>
<accession>A0A811TY19</accession>